<comment type="cofactor">
    <cofactor evidence="1 8">
        <name>heme</name>
        <dbReference type="ChEBI" id="CHEBI:30413"/>
    </cofactor>
</comment>
<keyword evidence="3 8" id="KW-0349">Heme</keyword>
<evidence type="ECO:0000256" key="5">
    <source>
        <dbReference type="ARBA" id="ARBA00023002"/>
    </source>
</evidence>
<dbReference type="Proteomes" id="UP000605846">
    <property type="component" value="Unassembled WGS sequence"/>
</dbReference>
<evidence type="ECO:0000256" key="2">
    <source>
        <dbReference type="ARBA" id="ARBA00010617"/>
    </source>
</evidence>
<dbReference type="GO" id="GO:0020037">
    <property type="term" value="F:heme binding"/>
    <property type="evidence" value="ECO:0007669"/>
    <property type="project" value="InterPro"/>
</dbReference>
<keyword evidence="4 8" id="KW-0479">Metal-binding</keyword>
<protein>
    <submittedName>
        <fullName evidence="9">Cytochrome P450-dit2</fullName>
    </submittedName>
</protein>
<gene>
    <name evidence="9" type="primary">DIT2_7</name>
    <name evidence="9" type="ORF">EC973_004830</name>
</gene>
<dbReference type="InterPro" id="IPR036396">
    <property type="entry name" value="Cyt_P450_sf"/>
</dbReference>
<dbReference type="PANTHER" id="PTHR24291">
    <property type="entry name" value="CYTOCHROME P450 FAMILY 4"/>
    <property type="match status" value="1"/>
</dbReference>
<keyword evidence="5" id="KW-0560">Oxidoreductase</keyword>
<evidence type="ECO:0000256" key="4">
    <source>
        <dbReference type="ARBA" id="ARBA00022723"/>
    </source>
</evidence>
<name>A0A8H7BPR5_9FUNG</name>
<sequence length="319" mass="36916">MFRAIEELGDTVDVVDLFKRYALDVIGNAAFGFDFKALSDRNNKWVLIHHRIRNGIADPLFVVMPFIDTKLVHWFPHRTALHDDMTEFLSMIDQMIDTKRSALLEKRHREEDIEMDMLTAMLQSEMAEDDKLSTEAIREVQDKMRKESIRLLGDRPIDVIPTREQVKQMKYISMVVKEASRLHSPVLGLSLRVASEDCYVGNTFVPKGASVSVDMHMLMHNPRIWKDPEQFDPERFAPGGEADQQSSPLCWLPFSSGLRQCSGKNFSLAEQYVLLAMMVRKYTWTLPRDSVHRHCLLKTSADFAIITINDLNIHFKKRY</sequence>
<dbReference type="AlphaFoldDB" id="A0A8H7BPR5"/>
<accession>A0A8H7BPR5</accession>
<dbReference type="GO" id="GO:0005506">
    <property type="term" value="F:iron ion binding"/>
    <property type="evidence" value="ECO:0007669"/>
    <property type="project" value="InterPro"/>
</dbReference>
<dbReference type="SUPFAM" id="SSF48264">
    <property type="entry name" value="Cytochrome P450"/>
    <property type="match status" value="1"/>
</dbReference>
<evidence type="ECO:0000256" key="3">
    <source>
        <dbReference type="ARBA" id="ARBA00022617"/>
    </source>
</evidence>
<reference evidence="9" key="1">
    <citation type="submission" date="2020-01" db="EMBL/GenBank/DDBJ databases">
        <title>Genome Sequencing of Three Apophysomyces-Like Fungal Strains Confirms a Novel Fungal Genus in the Mucoromycota with divergent Burkholderia-like Endosymbiotic Bacteria.</title>
        <authorList>
            <person name="Stajich J.E."/>
            <person name="Macias A.M."/>
            <person name="Carter-House D."/>
            <person name="Lovett B."/>
            <person name="Kasson L.R."/>
            <person name="Berry K."/>
            <person name="Grigoriev I."/>
            <person name="Chang Y."/>
            <person name="Spatafora J."/>
            <person name="Kasson M.T."/>
        </authorList>
    </citation>
    <scope>NUCLEOTIDE SEQUENCE</scope>
    <source>
        <strain evidence="9">NRRL A-21654</strain>
    </source>
</reference>
<dbReference type="OrthoDB" id="1470350at2759"/>
<proteinExistence type="inferred from homology"/>
<evidence type="ECO:0000313" key="9">
    <source>
        <dbReference type="EMBL" id="KAF7721368.1"/>
    </source>
</evidence>
<comment type="caution">
    <text evidence="9">The sequence shown here is derived from an EMBL/GenBank/DDBJ whole genome shotgun (WGS) entry which is preliminary data.</text>
</comment>
<dbReference type="InterPro" id="IPR002403">
    <property type="entry name" value="Cyt_P450_E_grp-IV"/>
</dbReference>
<comment type="similarity">
    <text evidence="2">Belongs to the cytochrome P450 family.</text>
</comment>
<dbReference type="PRINTS" id="PR00465">
    <property type="entry name" value="EP450IV"/>
</dbReference>
<dbReference type="GO" id="GO:0016705">
    <property type="term" value="F:oxidoreductase activity, acting on paired donors, with incorporation or reduction of molecular oxygen"/>
    <property type="evidence" value="ECO:0007669"/>
    <property type="project" value="InterPro"/>
</dbReference>
<organism evidence="9 10">
    <name type="scientific">Apophysomyces ossiformis</name>
    <dbReference type="NCBI Taxonomy" id="679940"/>
    <lineage>
        <taxon>Eukaryota</taxon>
        <taxon>Fungi</taxon>
        <taxon>Fungi incertae sedis</taxon>
        <taxon>Mucoromycota</taxon>
        <taxon>Mucoromycotina</taxon>
        <taxon>Mucoromycetes</taxon>
        <taxon>Mucorales</taxon>
        <taxon>Mucorineae</taxon>
        <taxon>Mucoraceae</taxon>
        <taxon>Apophysomyces</taxon>
    </lineage>
</organism>
<dbReference type="GO" id="GO:0004497">
    <property type="term" value="F:monooxygenase activity"/>
    <property type="evidence" value="ECO:0007669"/>
    <property type="project" value="UniProtKB-KW"/>
</dbReference>
<keyword evidence="10" id="KW-1185">Reference proteome</keyword>
<dbReference type="InterPro" id="IPR050196">
    <property type="entry name" value="Cytochrome_P450_Monoox"/>
</dbReference>
<evidence type="ECO:0000256" key="7">
    <source>
        <dbReference type="ARBA" id="ARBA00023033"/>
    </source>
</evidence>
<keyword evidence="6 8" id="KW-0408">Iron</keyword>
<dbReference type="PANTHER" id="PTHR24291:SF50">
    <property type="entry name" value="BIFUNCTIONAL ALBAFLAVENONE MONOOXYGENASE_TERPENE SYNTHASE"/>
    <property type="match status" value="1"/>
</dbReference>
<dbReference type="InterPro" id="IPR001128">
    <property type="entry name" value="Cyt_P450"/>
</dbReference>
<dbReference type="Gene3D" id="1.10.630.10">
    <property type="entry name" value="Cytochrome P450"/>
    <property type="match status" value="2"/>
</dbReference>
<feature type="binding site" description="axial binding residue" evidence="8">
    <location>
        <position position="261"/>
    </location>
    <ligand>
        <name>heme</name>
        <dbReference type="ChEBI" id="CHEBI:30413"/>
    </ligand>
    <ligandPart>
        <name>Fe</name>
        <dbReference type="ChEBI" id="CHEBI:18248"/>
    </ligandPart>
</feature>
<dbReference type="EMBL" id="JABAYA010000274">
    <property type="protein sequence ID" value="KAF7721368.1"/>
    <property type="molecule type" value="Genomic_DNA"/>
</dbReference>
<dbReference type="Pfam" id="PF00067">
    <property type="entry name" value="p450"/>
    <property type="match status" value="2"/>
</dbReference>
<evidence type="ECO:0000256" key="1">
    <source>
        <dbReference type="ARBA" id="ARBA00001971"/>
    </source>
</evidence>
<evidence type="ECO:0000256" key="8">
    <source>
        <dbReference type="PIRSR" id="PIRSR602403-1"/>
    </source>
</evidence>
<evidence type="ECO:0000256" key="6">
    <source>
        <dbReference type="ARBA" id="ARBA00023004"/>
    </source>
</evidence>
<keyword evidence="7" id="KW-0503">Monooxygenase</keyword>
<evidence type="ECO:0000313" key="10">
    <source>
        <dbReference type="Proteomes" id="UP000605846"/>
    </source>
</evidence>